<feature type="domain" description="RNase H type-1" evidence="2">
    <location>
        <begin position="1120"/>
        <end position="1189"/>
    </location>
</feature>
<dbReference type="InterPro" id="IPR044730">
    <property type="entry name" value="RNase_H-like_dom_plant"/>
</dbReference>
<evidence type="ECO:0000259" key="2">
    <source>
        <dbReference type="PROSITE" id="PS50879"/>
    </source>
</evidence>
<feature type="compositionally biased region" description="Basic and acidic residues" evidence="1">
    <location>
        <begin position="432"/>
        <end position="445"/>
    </location>
</feature>
<feature type="region of interest" description="Disordered" evidence="1">
    <location>
        <begin position="424"/>
        <end position="452"/>
    </location>
</feature>
<dbReference type="Gene3D" id="3.30.420.10">
    <property type="entry name" value="Ribonuclease H-like superfamily/Ribonuclease H"/>
    <property type="match status" value="1"/>
</dbReference>
<proteinExistence type="predicted"/>
<dbReference type="InParanoid" id="A0A6P9EVQ4"/>
<protein>
    <submittedName>
        <fullName evidence="4">Uncharacterized protein LOC109020012</fullName>
    </submittedName>
</protein>
<reference evidence="4" key="1">
    <citation type="submission" date="2025-08" db="UniProtKB">
        <authorList>
            <consortium name="RefSeq"/>
        </authorList>
    </citation>
    <scope>IDENTIFICATION</scope>
    <source>
        <tissue evidence="4">Leaves</tissue>
    </source>
</reference>
<dbReference type="Proteomes" id="UP000235220">
    <property type="component" value="Chromosome 11"/>
</dbReference>
<dbReference type="InterPro" id="IPR002156">
    <property type="entry name" value="RNaseH_domain"/>
</dbReference>
<evidence type="ECO:0000313" key="4">
    <source>
        <dbReference type="RefSeq" id="XP_035551704.1"/>
    </source>
</evidence>
<dbReference type="Pfam" id="PF14111">
    <property type="entry name" value="DUF4283"/>
    <property type="match status" value="1"/>
</dbReference>
<dbReference type="Pfam" id="PF13966">
    <property type="entry name" value="zf-RVT"/>
    <property type="match status" value="1"/>
</dbReference>
<dbReference type="RefSeq" id="XP_035551704.1">
    <property type="nucleotide sequence ID" value="XM_035695811.1"/>
</dbReference>
<keyword evidence="3" id="KW-1185">Reference proteome</keyword>
<dbReference type="InterPro" id="IPR036691">
    <property type="entry name" value="Endo/exonu/phosph_ase_sf"/>
</dbReference>
<dbReference type="KEGG" id="jre:109020012"/>
<dbReference type="InterPro" id="IPR036397">
    <property type="entry name" value="RNaseH_sf"/>
</dbReference>
<dbReference type="AlphaFoldDB" id="A0A6P9EVQ4"/>
<dbReference type="GO" id="GO:0004523">
    <property type="term" value="F:RNA-DNA hybrid ribonuclease activity"/>
    <property type="evidence" value="ECO:0007669"/>
    <property type="project" value="InterPro"/>
</dbReference>
<evidence type="ECO:0000313" key="3">
    <source>
        <dbReference type="Proteomes" id="UP000235220"/>
    </source>
</evidence>
<evidence type="ECO:0000256" key="1">
    <source>
        <dbReference type="SAM" id="MobiDB-lite"/>
    </source>
</evidence>
<dbReference type="SUPFAM" id="SSF56219">
    <property type="entry name" value="DNase I-like"/>
    <property type="match status" value="1"/>
</dbReference>
<dbReference type="SUPFAM" id="SSF53098">
    <property type="entry name" value="Ribonuclease H-like"/>
    <property type="match status" value="1"/>
</dbReference>
<dbReference type="InterPro" id="IPR025558">
    <property type="entry name" value="DUF4283"/>
</dbReference>
<dbReference type="PROSITE" id="PS50879">
    <property type="entry name" value="RNASE_H_1"/>
    <property type="match status" value="1"/>
</dbReference>
<dbReference type="InterPro" id="IPR026960">
    <property type="entry name" value="RVT-Znf"/>
</dbReference>
<dbReference type="GeneID" id="109020012"/>
<sequence length="1189" mass="134850">MDGSGGCQPPPTSHAKARTFAELVSQVPQALPEVSIPFRPPKCVEGEFFVQFTREELDRSAVPFRFSMVLKFLRQRPSLDRIRGFIHSRWGLMKQPVVSAMRKARNVFVRFSDEDDFLKSLSRESCDIEGVAYRPFQWSTDFTEDDEPSLAPVWIMLPGLPPNLYQEAFLRNIVAPIGIYLRRDNATRCATRTDGARVCVLMNIDHELIHSIWIGTPRHPTSIFQEIEYETLPAFCSVCKVQGHNVKTCKANKIEGKSSKTLQVIKSRKVWVPKDKEDEAKTTGHSDKITESPVLALEDVEIEVTVLDGGKDAGKSKLGSESVIEEMEAPEQRLICGENSGTLQAEELVFLPIINQELSAGVGGHLESSREEFIEPIPVVDVAVQIDDAVVGGQLESRRVEFIEPSLVAEDAVQLEPRIDVVSSSKTPVAEGEEKIDTVEQMESKSEDEEPFRDDSQLNYWKKFLEFDEGLSNANQDGNGFSWCNGRLGMARSWARLDRALCNSKFKDLYPSGRIQYLPRRTSDHSPMVEVNGTGLWKLAAKLKRLKLVLKSWNKDVFGWTGKHIKELEAKVEEGELRLQECYSEDVEADVLANKVELDVWLQREESRIAQQVKQKWVSQGEVSTAFFKALQNIKHNRVVEMKLSDGRVLNSPEDIHEAACGYFEDFLKAKATSSVPDLVGLISEEVSEEENNFFCSIPSVGEVKDALFSIPVDSSPGPDGFGSGFFQHCWSLVYQDLLEAVSDFFGGAVLPRFYSASFIVLIPKVQNPTSFGNFRPISLCSVELIHDINKPIRGGNIMMKIDFAKAYDTIDWGFLSHILKAFGFSPKSSVSEIIEVLRIYAEWSGQQFTEGVFPVKYLGVPIVSSRLKLIHFQDVIQKIRKKIEGWKHPIELNPLRGSRFWKAIVKEIPVVLSRSRWKIRKGNVSFWRDNWLNSGPLKEQYQMVGDPELKVKDCMINNNWDMEQLEQLVGSEKMEDIVNEVSSRRNGKDQLIWLENLDGSFTTKTAWSFVRISNPNCQWSDWIWNSALPKKFSVIMWKALNSCLAVDDRIRRIARMEGRKEKVQVLWRLIKYWINWVGIKIQKDSRLVDKDVMILKSLNLPINFKKRGVSMAVRWERPKKDWFKLNVDGSSINNPGILGAGGVVRNEFGKMVFAFAESIGSGSNNLAEVIALRRGIEHCSVVVFRIEC</sequence>
<gene>
    <name evidence="4" type="primary">LOC109020012</name>
</gene>
<organism evidence="3 4">
    <name type="scientific">Juglans regia</name>
    <name type="common">English walnut</name>
    <dbReference type="NCBI Taxonomy" id="51240"/>
    <lineage>
        <taxon>Eukaryota</taxon>
        <taxon>Viridiplantae</taxon>
        <taxon>Streptophyta</taxon>
        <taxon>Embryophyta</taxon>
        <taxon>Tracheophyta</taxon>
        <taxon>Spermatophyta</taxon>
        <taxon>Magnoliopsida</taxon>
        <taxon>eudicotyledons</taxon>
        <taxon>Gunneridae</taxon>
        <taxon>Pentapetalae</taxon>
        <taxon>rosids</taxon>
        <taxon>fabids</taxon>
        <taxon>Fagales</taxon>
        <taxon>Juglandaceae</taxon>
        <taxon>Juglans</taxon>
    </lineage>
</organism>
<dbReference type="InterPro" id="IPR040256">
    <property type="entry name" value="At4g02000-like"/>
</dbReference>
<dbReference type="CDD" id="cd06222">
    <property type="entry name" value="RNase_H_like"/>
    <property type="match status" value="1"/>
</dbReference>
<accession>A0A6P9EVQ4</accession>
<dbReference type="GO" id="GO:0003676">
    <property type="term" value="F:nucleic acid binding"/>
    <property type="evidence" value="ECO:0007669"/>
    <property type="project" value="InterPro"/>
</dbReference>
<dbReference type="PANTHER" id="PTHR31286">
    <property type="entry name" value="GLYCINE-RICH CELL WALL STRUCTURAL PROTEIN 1.8-LIKE"/>
    <property type="match status" value="1"/>
</dbReference>
<name>A0A6P9EVQ4_JUGRE</name>
<dbReference type="InterPro" id="IPR012337">
    <property type="entry name" value="RNaseH-like_sf"/>
</dbReference>
<dbReference type="PANTHER" id="PTHR31286:SF99">
    <property type="entry name" value="DUF4283 DOMAIN-CONTAINING PROTEIN"/>
    <property type="match status" value="1"/>
</dbReference>